<name>A0ABT7VEP9_9BACE</name>
<dbReference type="EMBL" id="JAUDEN010000008">
    <property type="protein sequence ID" value="MDM8324781.1"/>
    <property type="molecule type" value="Genomic_DNA"/>
</dbReference>
<gene>
    <name evidence="2" type="ORF">QUW60_05990</name>
</gene>
<dbReference type="InterPro" id="IPR045951">
    <property type="entry name" value="DUF6371"/>
</dbReference>
<reference evidence="3" key="2">
    <citation type="submission" date="2023-07" db="EMBL/GenBank/DDBJ databases">
        <title>Identification and characterization of horizontal gene transfer across gut microbiota members of farm animals based on homology search.</title>
        <authorList>
            <person name="Schwarzerova J."/>
            <person name="Nykrynova M."/>
            <person name="Jureckova K."/>
            <person name="Cejkova D."/>
            <person name="Rychlik I."/>
        </authorList>
    </citation>
    <scope>NUCLEOTIDE SEQUENCE [LARGE SCALE GENOMIC DNA]</scope>
    <source>
        <strain evidence="3">109_WCHN</strain>
    </source>
</reference>
<sequence>MMNTNQRSMDYVTKDRIYKFSQDCSKSSLAQFMYRFFPKEHVDSRMDWSNIRTDTTLCYHGYYAVIIPFKSKDGKIRNVLKVLYNPETGMIVRDGDGDALIQHASKQNSRAGYESYPWGDKCYSIAKELAKGYRLEKIPTLFGMEKIYEADHICVVTSVVDALVMSIICPHYPWVATGYEGMLGTTLYHSNVRRELIDQNAQITIFPEIDGIAEAKEIQSYLLKSGIEAKVYPHWDYLKNCEYVGHRKSIATIALKMLEMQYSYSDIMLALRLIDESQLVPF</sequence>
<reference evidence="2 3" key="1">
    <citation type="submission" date="2023-06" db="EMBL/GenBank/DDBJ databases">
        <authorList>
            <person name="Zeman M."/>
            <person name="Kubasova T."/>
            <person name="Jahodarova E."/>
            <person name="Nykrynova M."/>
            <person name="Rychlik I."/>
        </authorList>
    </citation>
    <scope>NUCLEOTIDE SEQUENCE [LARGE SCALE GENOMIC DNA]</scope>
    <source>
        <strain evidence="2 3">109_WCHN</strain>
    </source>
</reference>
<evidence type="ECO:0000259" key="1">
    <source>
        <dbReference type="Pfam" id="PF19898"/>
    </source>
</evidence>
<comment type="caution">
    <text evidence="2">The sequence shown here is derived from an EMBL/GenBank/DDBJ whole genome shotgun (WGS) entry which is preliminary data.</text>
</comment>
<accession>A0ABT7VEP9</accession>
<organism evidence="2 3">
    <name type="scientific">Bacteroides gallinaceum</name>
    <dbReference type="NCBI Taxonomy" id="1462571"/>
    <lineage>
        <taxon>Bacteria</taxon>
        <taxon>Pseudomonadati</taxon>
        <taxon>Bacteroidota</taxon>
        <taxon>Bacteroidia</taxon>
        <taxon>Bacteroidales</taxon>
        <taxon>Bacteroidaceae</taxon>
        <taxon>Bacteroides</taxon>
    </lineage>
</organism>
<feature type="domain" description="DUF6371" evidence="1">
    <location>
        <begin position="28"/>
        <end position="186"/>
    </location>
</feature>
<proteinExistence type="predicted"/>
<evidence type="ECO:0000313" key="2">
    <source>
        <dbReference type="EMBL" id="MDM8324781.1"/>
    </source>
</evidence>
<dbReference type="Proteomes" id="UP001169458">
    <property type="component" value="Unassembled WGS sequence"/>
</dbReference>
<keyword evidence="3" id="KW-1185">Reference proteome</keyword>
<dbReference type="RefSeq" id="WP_289559162.1">
    <property type="nucleotide sequence ID" value="NZ_JAUDEN010000008.1"/>
</dbReference>
<evidence type="ECO:0000313" key="3">
    <source>
        <dbReference type="Proteomes" id="UP001169458"/>
    </source>
</evidence>
<dbReference type="Pfam" id="PF19898">
    <property type="entry name" value="DUF6371"/>
    <property type="match status" value="1"/>
</dbReference>
<protein>
    <submittedName>
        <fullName evidence="2">DUF6371 domain-containing protein</fullName>
    </submittedName>
</protein>